<comment type="similarity">
    <text evidence="1">Belongs to the metallo-dependent hydrolases superfamily. ATZ/TRZ family.</text>
</comment>
<comment type="caution">
    <text evidence="5">Lacks conserved residue(s) required for the propagation of feature annotation.</text>
</comment>
<evidence type="ECO:0000256" key="3">
    <source>
        <dbReference type="ARBA" id="ARBA00022801"/>
    </source>
</evidence>
<feature type="binding site" evidence="5">
    <location>
        <position position="71"/>
    </location>
    <ligand>
        <name>Zn(2+)</name>
        <dbReference type="ChEBI" id="CHEBI:29105"/>
    </ligand>
</feature>
<feature type="binding site" evidence="5">
    <location>
        <position position="218"/>
    </location>
    <ligand>
        <name>Zn(2+)</name>
        <dbReference type="ChEBI" id="CHEBI:29105"/>
    </ligand>
</feature>
<dbReference type="RefSeq" id="WP_148339531.1">
    <property type="nucleotide sequence ID" value="NZ_LR699119.1"/>
</dbReference>
<feature type="binding site" evidence="5">
    <location>
        <position position="221"/>
    </location>
    <ligand>
        <name>substrate</name>
    </ligand>
</feature>
<dbReference type="EC" id="3.5.4.28" evidence="5"/>
<sequence length="437" mass="48741">MEKIDHLVHAKWIITCEDQNRVLENHALAIHQGKILSILPSSQAKDAYQADKNESFTSHAILPGFINSHTHLAMNVFRGLADDLELMDWLNNYIWPAEGKWVSQELVYDGSLLAMAEMIRCGTTCFNDMYFFLGATAQAAEKAGLRAHIGMTIIDVPTAWAKTTEEYFAKAVEFYQEYKNHARITPTLAPHSTYTVSMENLEKVKKLADDYRLKINIHLQEAPSEMTQSLAKHNKRPLHRLHEIGMVSPDLIAIHMTQVNDADLEILQQTRPHIVHCPESNMKLVSGSCPVERLTRLGINVALGTDGAASNNDLDMLGEMRTAAFLGKVTADDPKAVPAESALKMATLHGAKALGTDTITGSLEIGKAADFIAIDLDAIETQPVYHPVSQIVYSTPRSQVTDVWVGGKQLLKNRELTLLDEKELLEKAQLWRKKIKM</sequence>
<feature type="binding site" evidence="5">
    <location>
        <position position="306"/>
    </location>
    <ligand>
        <name>substrate</name>
    </ligand>
</feature>
<comment type="similarity">
    <text evidence="5">Belongs to the metallo-dependent hydrolases superfamily. MTA/SAH deaminase family.</text>
</comment>
<evidence type="ECO:0000256" key="2">
    <source>
        <dbReference type="ARBA" id="ARBA00022723"/>
    </source>
</evidence>
<feature type="binding site" evidence="5">
    <location>
        <position position="98"/>
    </location>
    <ligand>
        <name>substrate</name>
    </ligand>
</feature>
<dbReference type="PANTHER" id="PTHR43794:SF11">
    <property type="entry name" value="AMIDOHYDROLASE-RELATED DOMAIN-CONTAINING PROTEIN"/>
    <property type="match status" value="1"/>
</dbReference>
<dbReference type="SUPFAM" id="SSF51338">
    <property type="entry name" value="Composite domain of metallo-dependent hydrolases"/>
    <property type="match status" value="1"/>
</dbReference>
<dbReference type="KEGG" id="asip:AQUSIP_16180"/>
<feature type="binding site" evidence="5">
    <location>
        <position position="69"/>
    </location>
    <ligand>
        <name>Zn(2+)</name>
        <dbReference type="ChEBI" id="CHEBI:29105"/>
    </ligand>
</feature>
<dbReference type="Proteomes" id="UP000324194">
    <property type="component" value="Chromosome 1"/>
</dbReference>
<dbReference type="CDD" id="cd01298">
    <property type="entry name" value="ATZ_TRZ_like"/>
    <property type="match status" value="1"/>
</dbReference>
<dbReference type="GO" id="GO:0050270">
    <property type="term" value="F:S-adenosylhomocysteine deaminase activity"/>
    <property type="evidence" value="ECO:0007669"/>
    <property type="project" value="UniProtKB-UniRule"/>
</dbReference>
<dbReference type="EMBL" id="LR699119">
    <property type="protein sequence ID" value="VVC76308.1"/>
    <property type="molecule type" value="Genomic_DNA"/>
</dbReference>
<dbReference type="SUPFAM" id="SSF51556">
    <property type="entry name" value="Metallo-dependent hydrolases"/>
    <property type="match status" value="1"/>
</dbReference>
<comment type="catalytic activity">
    <reaction evidence="5">
        <text>S-adenosyl-L-homocysteine + H2O + H(+) = S-inosyl-L-homocysteine + NH4(+)</text>
        <dbReference type="Rhea" id="RHEA:20716"/>
        <dbReference type="ChEBI" id="CHEBI:15377"/>
        <dbReference type="ChEBI" id="CHEBI:15378"/>
        <dbReference type="ChEBI" id="CHEBI:28938"/>
        <dbReference type="ChEBI" id="CHEBI:57856"/>
        <dbReference type="ChEBI" id="CHEBI:57985"/>
        <dbReference type="EC" id="3.5.4.28"/>
    </reaction>
</comment>
<protein>
    <recommendedName>
        <fullName evidence="5">5-methylthioadenosine/S-adenosylhomocysteine deaminase</fullName>
        <shortName evidence="5">MTA/SAH deaminase</shortName>
        <ecNumber evidence="5">3.5.4.28</ecNumber>
        <ecNumber evidence="5">3.5.4.31</ecNumber>
    </recommendedName>
</protein>
<evidence type="ECO:0000313" key="8">
    <source>
        <dbReference type="Proteomes" id="UP000324194"/>
    </source>
</evidence>
<comment type="cofactor">
    <cofactor evidence="5">
        <name>Zn(2+)</name>
        <dbReference type="ChEBI" id="CHEBI:29105"/>
    </cofactor>
    <text evidence="5">Binds 1 zinc ion per subunit.</text>
</comment>
<comment type="catalytic activity">
    <reaction evidence="5">
        <text>S-methyl-5'-thioadenosine + H2O + H(+) = S-methyl-5'-thioinosine + NH4(+)</text>
        <dbReference type="Rhea" id="RHEA:25025"/>
        <dbReference type="ChEBI" id="CHEBI:15377"/>
        <dbReference type="ChEBI" id="CHEBI:15378"/>
        <dbReference type="ChEBI" id="CHEBI:17509"/>
        <dbReference type="ChEBI" id="CHEBI:28938"/>
        <dbReference type="ChEBI" id="CHEBI:48595"/>
        <dbReference type="EC" id="3.5.4.31"/>
    </reaction>
</comment>
<evidence type="ECO:0000259" key="6">
    <source>
        <dbReference type="Pfam" id="PF01979"/>
    </source>
</evidence>
<dbReference type="HAMAP" id="MF_01281">
    <property type="entry name" value="MTA_SAH_deamin"/>
    <property type="match status" value="1"/>
</dbReference>
<reference evidence="7 8" key="1">
    <citation type="submission" date="2019-08" db="EMBL/GenBank/DDBJ databases">
        <authorList>
            <person name="Guy L."/>
        </authorList>
    </citation>
    <scope>NUCLEOTIDE SEQUENCE [LARGE SCALE GENOMIC DNA]</scope>
    <source>
        <strain evidence="7 8">SGT-108</strain>
    </source>
</reference>
<feature type="domain" description="Amidohydrolase-related" evidence="6">
    <location>
        <begin position="61"/>
        <end position="409"/>
    </location>
</feature>
<dbReference type="InterPro" id="IPR032466">
    <property type="entry name" value="Metal_Hydrolase"/>
</dbReference>
<proteinExistence type="inferred from homology"/>
<dbReference type="GO" id="GO:0046872">
    <property type="term" value="F:metal ion binding"/>
    <property type="evidence" value="ECO:0007669"/>
    <property type="project" value="UniProtKB-KW"/>
</dbReference>
<accession>A0A5E4PIM9</accession>
<evidence type="ECO:0000256" key="4">
    <source>
        <dbReference type="ARBA" id="ARBA00022833"/>
    </source>
</evidence>
<dbReference type="AlphaFoldDB" id="A0A5E4PIM9"/>
<comment type="function">
    <text evidence="5">Catalyzes the deamination of 5-methylthioadenosine and S-adenosyl-L-homocysteine into 5-methylthioinosine and S-inosyl-L-homocysteine, respectively. Is also able to deaminate adenosine.</text>
</comment>
<dbReference type="NCBIfam" id="NF006549">
    <property type="entry name" value="PRK09045.1"/>
    <property type="match status" value="1"/>
</dbReference>
<dbReference type="Gene3D" id="3.20.20.140">
    <property type="entry name" value="Metal-dependent hydrolases"/>
    <property type="match status" value="1"/>
</dbReference>
<name>A0A5E4PIM9_9COXI</name>
<dbReference type="EC" id="3.5.4.31" evidence="5"/>
<dbReference type="InterPro" id="IPR006680">
    <property type="entry name" value="Amidohydro-rel"/>
</dbReference>
<dbReference type="PANTHER" id="PTHR43794">
    <property type="entry name" value="AMINOHYDROLASE SSNA-RELATED"/>
    <property type="match status" value="1"/>
</dbReference>
<keyword evidence="3 5" id="KW-0378">Hydrolase</keyword>
<keyword evidence="2 5" id="KW-0479">Metal-binding</keyword>
<dbReference type="InterPro" id="IPR023512">
    <property type="entry name" value="Deaminase_MtaD/DadD"/>
</dbReference>
<dbReference type="InterPro" id="IPR011059">
    <property type="entry name" value="Metal-dep_hydrolase_composite"/>
</dbReference>
<evidence type="ECO:0000313" key="7">
    <source>
        <dbReference type="EMBL" id="VVC76308.1"/>
    </source>
</evidence>
<keyword evidence="8" id="KW-1185">Reference proteome</keyword>
<keyword evidence="4 5" id="KW-0862">Zinc</keyword>
<dbReference type="FunFam" id="3.20.20.140:FF:000014">
    <property type="entry name" value="5-methylthioadenosine/S-adenosylhomocysteine deaminase"/>
    <property type="match status" value="1"/>
</dbReference>
<evidence type="ECO:0000256" key="5">
    <source>
        <dbReference type="HAMAP-Rule" id="MF_01281"/>
    </source>
</evidence>
<dbReference type="GO" id="GO:0090614">
    <property type="term" value="F:5'-methylthioadenosine deaminase activity"/>
    <property type="evidence" value="ECO:0007669"/>
    <property type="project" value="UniProtKB-UniRule"/>
</dbReference>
<feature type="binding site" evidence="5">
    <location>
        <position position="191"/>
    </location>
    <ligand>
        <name>substrate</name>
    </ligand>
</feature>
<dbReference type="Gene3D" id="2.30.40.10">
    <property type="entry name" value="Urease, subunit C, domain 1"/>
    <property type="match status" value="1"/>
</dbReference>
<organism evidence="7 8">
    <name type="scientific">Aquicella siphonis</name>
    <dbReference type="NCBI Taxonomy" id="254247"/>
    <lineage>
        <taxon>Bacteria</taxon>
        <taxon>Pseudomonadati</taxon>
        <taxon>Pseudomonadota</taxon>
        <taxon>Gammaproteobacteria</taxon>
        <taxon>Legionellales</taxon>
        <taxon>Coxiellaceae</taxon>
        <taxon>Aquicella</taxon>
    </lineage>
</organism>
<feature type="binding site" evidence="5">
    <location>
        <position position="306"/>
    </location>
    <ligand>
        <name>Zn(2+)</name>
        <dbReference type="ChEBI" id="CHEBI:29105"/>
    </ligand>
</feature>
<dbReference type="InterPro" id="IPR050287">
    <property type="entry name" value="MTA/SAH_deaminase"/>
</dbReference>
<dbReference type="OrthoDB" id="9787621at2"/>
<gene>
    <name evidence="5 7" type="primary">mtaD</name>
    <name evidence="7" type="ORF">AQUSIP_16180</name>
</gene>
<evidence type="ECO:0000256" key="1">
    <source>
        <dbReference type="ARBA" id="ARBA00006745"/>
    </source>
</evidence>
<dbReference type="Pfam" id="PF01979">
    <property type="entry name" value="Amidohydro_1"/>
    <property type="match status" value="1"/>
</dbReference>